<evidence type="ECO:0000256" key="2">
    <source>
        <dbReference type="ARBA" id="ARBA00022857"/>
    </source>
</evidence>
<dbReference type="GO" id="GO:0016616">
    <property type="term" value="F:oxidoreductase activity, acting on the CH-OH group of donors, NAD or NADP as acceptor"/>
    <property type="evidence" value="ECO:0007669"/>
    <property type="project" value="UniProtKB-ARBA"/>
</dbReference>
<dbReference type="Proteomes" id="UP000279259">
    <property type="component" value="Unassembled WGS sequence"/>
</dbReference>
<name>A0A427YX86_9TREE</name>
<dbReference type="EMBL" id="RSCD01000001">
    <property type="protein sequence ID" value="RSH95697.1"/>
    <property type="molecule type" value="Genomic_DNA"/>
</dbReference>
<keyword evidence="5" id="KW-1185">Reference proteome</keyword>
<evidence type="ECO:0000313" key="4">
    <source>
        <dbReference type="EMBL" id="RSH95697.1"/>
    </source>
</evidence>
<dbReference type="STRING" id="1890683.A0A427YX86"/>
<dbReference type="PANTHER" id="PTHR43008">
    <property type="entry name" value="BENZIL REDUCTASE"/>
    <property type="match status" value="1"/>
</dbReference>
<comment type="caution">
    <text evidence="4">The sequence shown here is derived from an EMBL/GenBank/DDBJ whole genome shotgun (WGS) entry which is preliminary data.</text>
</comment>
<proteinExistence type="inferred from homology"/>
<dbReference type="GO" id="GO:0050664">
    <property type="term" value="F:oxidoreductase activity, acting on NAD(P)H, oxygen as acceptor"/>
    <property type="evidence" value="ECO:0007669"/>
    <property type="project" value="TreeGrafter"/>
</dbReference>
<accession>A0A427YX86</accession>
<organism evidence="4 5">
    <name type="scientific">Saitozyma podzolica</name>
    <dbReference type="NCBI Taxonomy" id="1890683"/>
    <lineage>
        <taxon>Eukaryota</taxon>
        <taxon>Fungi</taxon>
        <taxon>Dikarya</taxon>
        <taxon>Basidiomycota</taxon>
        <taxon>Agaricomycotina</taxon>
        <taxon>Tremellomycetes</taxon>
        <taxon>Tremellales</taxon>
        <taxon>Trimorphomycetaceae</taxon>
        <taxon>Saitozyma</taxon>
    </lineage>
</organism>
<protein>
    <recommendedName>
        <fullName evidence="6">L-xylulose reductase</fullName>
    </recommendedName>
</protein>
<comment type="similarity">
    <text evidence="1">Belongs to the short-chain dehydrogenases/reductases (SDR) family.</text>
</comment>
<dbReference type="InterPro" id="IPR002347">
    <property type="entry name" value="SDR_fam"/>
</dbReference>
<evidence type="ECO:0008006" key="6">
    <source>
        <dbReference type="Google" id="ProtNLM"/>
    </source>
</evidence>
<dbReference type="PROSITE" id="PS00061">
    <property type="entry name" value="ADH_SHORT"/>
    <property type="match status" value="1"/>
</dbReference>
<dbReference type="AlphaFoldDB" id="A0A427YX86"/>
<evidence type="ECO:0000313" key="5">
    <source>
        <dbReference type="Proteomes" id="UP000279259"/>
    </source>
</evidence>
<dbReference type="Gene3D" id="3.40.50.720">
    <property type="entry name" value="NAD(P)-binding Rossmann-like Domain"/>
    <property type="match status" value="1"/>
</dbReference>
<keyword evidence="3" id="KW-0560">Oxidoreductase</keyword>
<dbReference type="InterPro" id="IPR036291">
    <property type="entry name" value="NAD(P)-bd_dom_sf"/>
</dbReference>
<dbReference type="Pfam" id="PF13561">
    <property type="entry name" value="adh_short_C2"/>
    <property type="match status" value="1"/>
</dbReference>
<evidence type="ECO:0000256" key="3">
    <source>
        <dbReference type="ARBA" id="ARBA00023002"/>
    </source>
</evidence>
<dbReference type="InterPro" id="IPR020904">
    <property type="entry name" value="Sc_DH/Rdtase_CS"/>
</dbReference>
<dbReference type="OrthoDB" id="1888931at2759"/>
<sequence>MAPQPKPAPQLPPNVMDFFSLRGKVAVVTGASGPIGEAVAEGYAQAGADVVMIYSRDDKAVQRAPELAKANGVRVEAVQLDVRDYEATKRVIEGVISKFGKLDIWVANAGVPQMDNTIMHVDPKVLENIIHINYTSVVYQAALCGEYWSKHAPQGPNTGRFIITSSGAASSNIRPLDQGVYNSSKAAVKVLARSLAQEFKDFARVNSVSPGYMGDAQGADEAEITNALNRQVLNRTGDYREMQGAYVYLASDASSFCTGHDLIVDGGYTC</sequence>
<dbReference type="PANTHER" id="PTHR43008:SF13">
    <property type="entry name" value="L-XYLULOSE REDUCTASE-RELATED"/>
    <property type="match status" value="1"/>
</dbReference>
<dbReference type="SUPFAM" id="SSF51735">
    <property type="entry name" value="NAD(P)-binding Rossmann-fold domains"/>
    <property type="match status" value="1"/>
</dbReference>
<dbReference type="PRINTS" id="PR00080">
    <property type="entry name" value="SDRFAMILY"/>
</dbReference>
<reference evidence="4 5" key="1">
    <citation type="submission" date="2018-11" db="EMBL/GenBank/DDBJ databases">
        <title>Genome sequence of Saitozyma podzolica DSM 27192.</title>
        <authorList>
            <person name="Aliyu H."/>
            <person name="Gorte O."/>
            <person name="Ochsenreither K."/>
        </authorList>
    </citation>
    <scope>NUCLEOTIDE SEQUENCE [LARGE SCALE GENOMIC DNA]</scope>
    <source>
        <strain evidence="4 5">DSM 27192</strain>
    </source>
</reference>
<keyword evidence="2" id="KW-0521">NADP</keyword>
<evidence type="ECO:0000256" key="1">
    <source>
        <dbReference type="ARBA" id="ARBA00006484"/>
    </source>
</evidence>
<gene>
    <name evidence="4" type="ORF">EHS25_000789</name>
</gene>
<dbReference type="PRINTS" id="PR00081">
    <property type="entry name" value="GDHRDH"/>
</dbReference>